<proteinExistence type="predicted"/>
<evidence type="ECO:0000256" key="1">
    <source>
        <dbReference type="SAM" id="MobiDB-lite"/>
    </source>
</evidence>
<dbReference type="AlphaFoldDB" id="A0A9W6Y637"/>
<protein>
    <submittedName>
        <fullName evidence="2">Unnamed protein product</fullName>
    </submittedName>
</protein>
<dbReference type="InterPro" id="IPR012337">
    <property type="entry name" value="RNaseH-like_sf"/>
</dbReference>
<dbReference type="InterPro" id="IPR039537">
    <property type="entry name" value="Retrotran_Ty1/copia-like"/>
</dbReference>
<dbReference type="EMBL" id="BSXT01003267">
    <property type="protein sequence ID" value="GMF53363.1"/>
    <property type="molecule type" value="Genomic_DNA"/>
</dbReference>
<dbReference type="PANTHER" id="PTHR42648:SF28">
    <property type="entry name" value="TRANSPOSON-ENCODED PROTEIN WITH RIBONUCLEASE H-LIKE AND RETROVIRUS ZINC FINGER-LIKE DOMAINS"/>
    <property type="match status" value="1"/>
</dbReference>
<name>A0A9W6Y637_9STRA</name>
<keyword evidence="3" id="KW-1185">Reference proteome</keyword>
<feature type="compositionally biased region" description="Polar residues" evidence="1">
    <location>
        <begin position="1"/>
        <end position="16"/>
    </location>
</feature>
<reference evidence="2" key="1">
    <citation type="submission" date="2023-04" db="EMBL/GenBank/DDBJ databases">
        <title>Phytophthora fragariaefolia NBRC 109709.</title>
        <authorList>
            <person name="Ichikawa N."/>
            <person name="Sato H."/>
            <person name="Tonouchi N."/>
        </authorList>
    </citation>
    <scope>NUCLEOTIDE SEQUENCE</scope>
    <source>
        <strain evidence="2">NBRC 109709</strain>
    </source>
</reference>
<feature type="region of interest" description="Disordered" evidence="1">
    <location>
        <begin position="186"/>
        <end position="214"/>
    </location>
</feature>
<feature type="region of interest" description="Disordered" evidence="1">
    <location>
        <begin position="1"/>
        <end position="32"/>
    </location>
</feature>
<organism evidence="2 3">
    <name type="scientific">Phytophthora fragariaefolia</name>
    <dbReference type="NCBI Taxonomy" id="1490495"/>
    <lineage>
        <taxon>Eukaryota</taxon>
        <taxon>Sar</taxon>
        <taxon>Stramenopiles</taxon>
        <taxon>Oomycota</taxon>
        <taxon>Peronosporomycetes</taxon>
        <taxon>Peronosporales</taxon>
        <taxon>Peronosporaceae</taxon>
        <taxon>Phytophthora</taxon>
    </lineage>
</organism>
<evidence type="ECO:0000313" key="2">
    <source>
        <dbReference type="EMBL" id="GMF53363.1"/>
    </source>
</evidence>
<evidence type="ECO:0000313" key="3">
    <source>
        <dbReference type="Proteomes" id="UP001165121"/>
    </source>
</evidence>
<dbReference type="OrthoDB" id="413361at2759"/>
<accession>A0A9W6Y637</accession>
<dbReference type="InterPro" id="IPR036397">
    <property type="entry name" value="RNaseH_sf"/>
</dbReference>
<dbReference type="GO" id="GO:0003676">
    <property type="term" value="F:nucleic acid binding"/>
    <property type="evidence" value="ECO:0007669"/>
    <property type="project" value="InterPro"/>
</dbReference>
<dbReference type="PANTHER" id="PTHR42648">
    <property type="entry name" value="TRANSPOSASE, PUTATIVE-RELATED"/>
    <property type="match status" value="1"/>
</dbReference>
<comment type="caution">
    <text evidence="2">The sequence shown here is derived from an EMBL/GenBank/DDBJ whole genome shotgun (WGS) entry which is preliminary data.</text>
</comment>
<gene>
    <name evidence="2" type="ORF">Pfra01_002204700</name>
</gene>
<sequence>MQSDTTTSRSRPSGRNANVVVPNGEDVGDLQDEHHACSNDEAVRGAKGPQAHVDRSLHVPSSNFRSMWGGDPLNITKKVTLTLRVMACGEERTVKLVDVYYAENVVYNLISYGTLSRKGFTLAERGCRRVLTGKNGGREDTPEAIMAVLDKEVTKPADVSCDVQRGTLVEFDQRLGRLDYDAIERHTKSDRPKVDASSNSPIDRDLLGLEGPGDSVRSLEQQVRDQLCGPLQQLLQREREYQNVDPFCKNTGVARQRSEARNQSSNGKTECMHMTIINMTRCMIFACGLPFNFWRDPVQYAAVIFNGAPTKSNPGPVSPIKLLTKQTPPPGKIVVFGPPCTVSKDPVKKNFTQRAQQGMIMGIGEETKGY</sequence>
<dbReference type="Gene3D" id="3.30.420.10">
    <property type="entry name" value="Ribonuclease H-like superfamily/Ribonuclease H"/>
    <property type="match status" value="1"/>
</dbReference>
<dbReference type="SUPFAM" id="SSF53098">
    <property type="entry name" value="Ribonuclease H-like"/>
    <property type="match status" value="1"/>
</dbReference>
<dbReference type="Proteomes" id="UP001165121">
    <property type="component" value="Unassembled WGS sequence"/>
</dbReference>